<feature type="compositionally biased region" description="Basic and acidic residues" evidence="2">
    <location>
        <begin position="670"/>
        <end position="685"/>
    </location>
</feature>
<dbReference type="PANTHER" id="PTHR21180">
    <property type="entry name" value="ENDONUCLEASE/EXONUCLEASE/PHOSPHATASE FAMILY DOMAIN-CONTAINING PROTEIN 1"/>
    <property type="match status" value="1"/>
</dbReference>
<dbReference type="InterPro" id="IPR010994">
    <property type="entry name" value="RuvA_2-like"/>
</dbReference>
<feature type="region of interest" description="Disordered" evidence="2">
    <location>
        <begin position="666"/>
        <end position="685"/>
    </location>
</feature>
<protein>
    <recommendedName>
        <fullName evidence="1">Endonuclease/exonuclease/phosphatase family domain-containing protein 1</fullName>
    </recommendedName>
</protein>
<dbReference type="Gene3D" id="3.60.10.10">
    <property type="entry name" value="Endonuclease/exonuclease/phosphatase"/>
    <property type="match status" value="1"/>
</dbReference>
<feature type="region of interest" description="Disordered" evidence="2">
    <location>
        <begin position="125"/>
        <end position="177"/>
    </location>
</feature>
<evidence type="ECO:0000313" key="5">
    <source>
        <dbReference type="Proteomes" id="UP000792457"/>
    </source>
</evidence>
<dbReference type="GO" id="GO:0006281">
    <property type="term" value="P:DNA repair"/>
    <property type="evidence" value="ECO:0007669"/>
    <property type="project" value="InterPro"/>
</dbReference>
<dbReference type="SMART" id="SM00278">
    <property type="entry name" value="HhH1"/>
    <property type="match status" value="3"/>
</dbReference>
<evidence type="ECO:0000256" key="1">
    <source>
        <dbReference type="ARBA" id="ARBA00015260"/>
    </source>
</evidence>
<dbReference type="SUPFAM" id="SSF47781">
    <property type="entry name" value="RuvA domain 2-like"/>
    <property type="match status" value="2"/>
</dbReference>
<dbReference type="Proteomes" id="UP000792457">
    <property type="component" value="Unassembled WGS sequence"/>
</dbReference>
<dbReference type="InterPro" id="IPR003583">
    <property type="entry name" value="Hlx-hairpin-Hlx_DNA-bd_motif"/>
</dbReference>
<feature type="domain" description="Helix-hairpin-helix DNA-binding motif class 1" evidence="3">
    <location>
        <begin position="70"/>
        <end position="89"/>
    </location>
</feature>
<dbReference type="EMBL" id="KZ308583">
    <property type="protein sequence ID" value="KAG8231904.1"/>
    <property type="molecule type" value="Genomic_DNA"/>
</dbReference>
<dbReference type="Pfam" id="PF12836">
    <property type="entry name" value="HHH_3"/>
    <property type="match status" value="2"/>
</dbReference>
<sequence length="685" mass="75165">MFGCGDKRWAMGQGPSIPTAGRRSSIRSSWRSPFIARRSRTHQEPLSATYNFVDSDLKMEQLNVNLATEEELMTLPGITRAIAQGIVEYRQAIGRFNKVEDLALVSGIGAHKLDLIRPEICVSRKKTNNTSSPSSRAQSYDSLPSNGSRNNAIDGGSVTTTGAAVPPSPVPSSSRPAPVDINSASVFELMGVRGLNQELAANVVAYRERRGPFRSVDDLAKVKGLGQWRLNAMRSQLCAQPPSASSVSGGLKNCVVNSGISSNSVWKSGKMKKSYSNACDNQRKGHRKSSSAPIKYSGSFTLANGLDSATIPVMNGAAIPPSCDESLSKDLEHGEGGNPLWDLFELLSLHSERPIVEEIDDIKSEGNGIVLRVASWNLDNFYLDKAENPGVREVICRTILENRISVVAVQEVIEEAALKKVCDELNQPILRRVVEWKHNTRAWKYSVYRSSKKSPFYLGFLYDNGRQIEIIKSPDACQLEKTRSRPVPQIEAVMAVFKIQLSTFSILNVYCNSGDESHICTKYNSKTGYISEQDIALQNHLKLKESQCEVSSPLIILGDFSGIIVKDGKALLQNIGNGFCNVAPIGTVTNSEDFNAGTRSSKRFHDNIFLGPEANQCFTGQWGVVRRGLCHLAIPKGWAWGGPASSHCPIWCRMILGQKVAKISTNNDVNEDKKSEEKPNKSEDK</sequence>
<reference evidence="4" key="1">
    <citation type="submission" date="2013-04" db="EMBL/GenBank/DDBJ databases">
        <authorList>
            <person name="Qu J."/>
            <person name="Murali S.C."/>
            <person name="Bandaranaike D."/>
            <person name="Bellair M."/>
            <person name="Blankenburg K."/>
            <person name="Chao H."/>
            <person name="Dinh H."/>
            <person name="Doddapaneni H."/>
            <person name="Downs B."/>
            <person name="Dugan-Rocha S."/>
            <person name="Elkadiri S."/>
            <person name="Gnanaolivu R.D."/>
            <person name="Hernandez B."/>
            <person name="Javaid M."/>
            <person name="Jayaseelan J.C."/>
            <person name="Lee S."/>
            <person name="Li M."/>
            <person name="Ming W."/>
            <person name="Munidasa M."/>
            <person name="Muniz J."/>
            <person name="Nguyen L."/>
            <person name="Ongeri F."/>
            <person name="Osuji N."/>
            <person name="Pu L.-L."/>
            <person name="Puazo M."/>
            <person name="Qu C."/>
            <person name="Quiroz J."/>
            <person name="Raj R."/>
            <person name="Weissenberger G."/>
            <person name="Xin Y."/>
            <person name="Zou X."/>
            <person name="Han Y."/>
            <person name="Richards S."/>
            <person name="Worley K."/>
            <person name="Muzny D."/>
            <person name="Gibbs R."/>
        </authorList>
    </citation>
    <scope>NUCLEOTIDE SEQUENCE</scope>
    <source>
        <strain evidence="4">Sampled in the wild</strain>
    </source>
</reference>
<dbReference type="SUPFAM" id="SSF56219">
    <property type="entry name" value="DNase I-like"/>
    <property type="match status" value="1"/>
</dbReference>
<reference evidence="4" key="2">
    <citation type="submission" date="2017-10" db="EMBL/GenBank/DDBJ databases">
        <title>Ladona fulva Genome sequencing and assembly.</title>
        <authorList>
            <person name="Murali S."/>
            <person name="Richards S."/>
            <person name="Bandaranaike D."/>
            <person name="Bellair M."/>
            <person name="Blankenburg K."/>
            <person name="Chao H."/>
            <person name="Dinh H."/>
            <person name="Doddapaneni H."/>
            <person name="Dugan-Rocha S."/>
            <person name="Elkadiri S."/>
            <person name="Gnanaolivu R."/>
            <person name="Hernandez B."/>
            <person name="Skinner E."/>
            <person name="Javaid M."/>
            <person name="Lee S."/>
            <person name="Li M."/>
            <person name="Ming W."/>
            <person name="Munidasa M."/>
            <person name="Muniz J."/>
            <person name="Nguyen L."/>
            <person name="Hughes D."/>
            <person name="Osuji N."/>
            <person name="Pu L.-L."/>
            <person name="Puazo M."/>
            <person name="Qu C."/>
            <person name="Quiroz J."/>
            <person name="Raj R."/>
            <person name="Weissenberger G."/>
            <person name="Xin Y."/>
            <person name="Zou X."/>
            <person name="Han Y."/>
            <person name="Worley K."/>
            <person name="Muzny D."/>
            <person name="Gibbs R."/>
        </authorList>
    </citation>
    <scope>NUCLEOTIDE SEQUENCE</scope>
    <source>
        <strain evidence="4">Sampled in the wild</strain>
    </source>
</reference>
<dbReference type="OrthoDB" id="6237065at2759"/>
<evidence type="ECO:0000256" key="2">
    <source>
        <dbReference type="SAM" id="MobiDB-lite"/>
    </source>
</evidence>
<dbReference type="GO" id="GO:0003677">
    <property type="term" value="F:DNA binding"/>
    <property type="evidence" value="ECO:0007669"/>
    <property type="project" value="InterPro"/>
</dbReference>
<dbReference type="InterPro" id="IPR036691">
    <property type="entry name" value="Endo/exonu/phosph_ase_sf"/>
</dbReference>
<accession>A0A8K0P5R9</accession>
<dbReference type="InterPro" id="IPR051675">
    <property type="entry name" value="Endo/Exo/Phosphatase_dom_1"/>
</dbReference>
<comment type="caution">
    <text evidence="4">The sequence shown here is derived from an EMBL/GenBank/DDBJ whole genome shotgun (WGS) entry which is preliminary data.</text>
</comment>
<dbReference type="PANTHER" id="PTHR21180:SF32">
    <property type="entry name" value="ENDONUCLEASE_EXONUCLEASE_PHOSPHATASE FAMILY DOMAIN-CONTAINING PROTEIN 1"/>
    <property type="match status" value="1"/>
</dbReference>
<proteinExistence type="predicted"/>
<feature type="region of interest" description="Disordered" evidence="2">
    <location>
        <begin position="1"/>
        <end position="25"/>
    </location>
</feature>
<name>A0A8K0P5R9_LADFU</name>
<evidence type="ECO:0000313" key="4">
    <source>
        <dbReference type="EMBL" id="KAG8231904.1"/>
    </source>
</evidence>
<evidence type="ECO:0000259" key="3">
    <source>
        <dbReference type="SMART" id="SM00278"/>
    </source>
</evidence>
<keyword evidence="5" id="KW-1185">Reference proteome</keyword>
<feature type="domain" description="Helix-hairpin-helix DNA-binding motif class 1" evidence="3">
    <location>
        <begin position="217"/>
        <end position="236"/>
    </location>
</feature>
<dbReference type="AlphaFoldDB" id="A0A8K0P5R9"/>
<dbReference type="Gene3D" id="1.10.150.320">
    <property type="entry name" value="Photosystem II 12 kDa extrinsic protein"/>
    <property type="match status" value="2"/>
</dbReference>
<feature type="compositionally biased region" description="Polar residues" evidence="2">
    <location>
        <begin position="128"/>
        <end position="162"/>
    </location>
</feature>
<organism evidence="4 5">
    <name type="scientific">Ladona fulva</name>
    <name type="common">Scarce chaser dragonfly</name>
    <name type="synonym">Libellula fulva</name>
    <dbReference type="NCBI Taxonomy" id="123851"/>
    <lineage>
        <taxon>Eukaryota</taxon>
        <taxon>Metazoa</taxon>
        <taxon>Ecdysozoa</taxon>
        <taxon>Arthropoda</taxon>
        <taxon>Hexapoda</taxon>
        <taxon>Insecta</taxon>
        <taxon>Pterygota</taxon>
        <taxon>Palaeoptera</taxon>
        <taxon>Odonata</taxon>
        <taxon>Epiprocta</taxon>
        <taxon>Anisoptera</taxon>
        <taxon>Libelluloidea</taxon>
        <taxon>Libellulidae</taxon>
        <taxon>Ladona</taxon>
    </lineage>
</organism>
<gene>
    <name evidence="4" type="ORF">J437_LFUL011373</name>
</gene>
<feature type="domain" description="Helix-hairpin-helix DNA-binding motif class 1" evidence="3">
    <location>
        <begin position="187"/>
        <end position="206"/>
    </location>
</feature>